<dbReference type="InterPro" id="IPR004518">
    <property type="entry name" value="MazG-like_dom"/>
</dbReference>
<protein>
    <recommendedName>
        <fullName evidence="1">NTP pyrophosphohydrolase MazG-like domain-containing protein</fullName>
    </recommendedName>
</protein>
<dbReference type="PANTHER" id="PTHR42692">
    <property type="entry name" value="NUCLEOTIDE PYROPHOSPHOHYDROLASE"/>
    <property type="match status" value="1"/>
</dbReference>
<comment type="caution">
    <text evidence="2">The sequence shown here is derived from an EMBL/GenBank/DDBJ whole genome shotgun (WGS) entry which is preliminary data.</text>
</comment>
<dbReference type="PANTHER" id="PTHR42692:SF1">
    <property type="entry name" value="NUCLEOTIDE PYROPHOSPHOHYDROLASE"/>
    <property type="match status" value="1"/>
</dbReference>
<sequence length="85" mass="10173">MVDFDLLYQWGCAILEELREVSKEINALEGYKPRKRNVLDSNIREKLADLLFSVKCIANRYQINLSIEFNKILKKYNKRDPSRFF</sequence>
<dbReference type="AlphaFoldDB" id="A0A0F9R8A9"/>
<gene>
    <name evidence="2" type="ORF">LCGC14_0681670</name>
</gene>
<dbReference type="Pfam" id="PF03819">
    <property type="entry name" value="MazG"/>
    <property type="match status" value="1"/>
</dbReference>
<dbReference type="InterPro" id="IPR047046">
    <property type="entry name" value="YpjD/YvdC"/>
</dbReference>
<name>A0A0F9R8A9_9ZZZZ</name>
<dbReference type="SUPFAM" id="SSF101386">
    <property type="entry name" value="all-alpha NTP pyrophosphatases"/>
    <property type="match status" value="1"/>
</dbReference>
<evidence type="ECO:0000313" key="2">
    <source>
        <dbReference type="EMBL" id="KKN45572.1"/>
    </source>
</evidence>
<proteinExistence type="predicted"/>
<reference evidence="2" key="1">
    <citation type="journal article" date="2015" name="Nature">
        <title>Complex archaea that bridge the gap between prokaryotes and eukaryotes.</title>
        <authorList>
            <person name="Spang A."/>
            <person name="Saw J.H."/>
            <person name="Jorgensen S.L."/>
            <person name="Zaremba-Niedzwiedzka K."/>
            <person name="Martijn J."/>
            <person name="Lind A.E."/>
            <person name="van Eijk R."/>
            <person name="Schleper C."/>
            <person name="Guy L."/>
            <person name="Ettema T.J."/>
        </authorList>
    </citation>
    <scope>NUCLEOTIDE SEQUENCE</scope>
</reference>
<dbReference type="Gene3D" id="1.10.287.1080">
    <property type="entry name" value="MazG-like"/>
    <property type="match status" value="1"/>
</dbReference>
<dbReference type="EMBL" id="LAZR01001380">
    <property type="protein sequence ID" value="KKN45572.1"/>
    <property type="molecule type" value="Genomic_DNA"/>
</dbReference>
<evidence type="ECO:0000259" key="1">
    <source>
        <dbReference type="Pfam" id="PF03819"/>
    </source>
</evidence>
<feature type="domain" description="NTP pyrophosphohydrolase MazG-like" evidence="1">
    <location>
        <begin position="13"/>
        <end position="84"/>
    </location>
</feature>
<accession>A0A0F9R8A9</accession>
<organism evidence="2">
    <name type="scientific">marine sediment metagenome</name>
    <dbReference type="NCBI Taxonomy" id="412755"/>
    <lineage>
        <taxon>unclassified sequences</taxon>
        <taxon>metagenomes</taxon>
        <taxon>ecological metagenomes</taxon>
    </lineage>
</organism>